<accession>A0A2P7AQN8</accession>
<evidence type="ECO:0000313" key="1">
    <source>
        <dbReference type="EMBL" id="PSH56510.1"/>
    </source>
</evidence>
<dbReference type="EMBL" id="PGGM01000021">
    <property type="protein sequence ID" value="PSH56510.1"/>
    <property type="molecule type" value="Genomic_DNA"/>
</dbReference>
<evidence type="ECO:0000313" key="2">
    <source>
        <dbReference type="Proteomes" id="UP000241764"/>
    </source>
</evidence>
<keyword evidence="2" id="KW-1185">Reference proteome</keyword>
<sequence length="142" mass="15455">MPATVLSLLVPTMQAKADDGYKFNLQLTLKNASRDPDGVWDSQDLAAYGNPPHHPDIYTARLTTPSGEWLLSQTSGDCNMQTMCTTLLVHKSKDGQTQVVANPQVMLGGSASLSLNYKKITTQELDEAAKPFIGSYDVEPIK</sequence>
<organism evidence="1 2">
    <name type="scientific">Phyllobacterium sophorae</name>
    <dbReference type="NCBI Taxonomy" id="1520277"/>
    <lineage>
        <taxon>Bacteria</taxon>
        <taxon>Pseudomonadati</taxon>
        <taxon>Pseudomonadota</taxon>
        <taxon>Alphaproteobacteria</taxon>
        <taxon>Hyphomicrobiales</taxon>
        <taxon>Phyllobacteriaceae</taxon>
        <taxon>Phyllobacterium</taxon>
    </lineage>
</organism>
<comment type="caution">
    <text evidence="1">The sequence shown here is derived from an EMBL/GenBank/DDBJ whole genome shotgun (WGS) entry which is preliminary data.</text>
</comment>
<name>A0A2P7AQN8_9HYPH</name>
<gene>
    <name evidence="1" type="ORF">CU103_29330</name>
</gene>
<proteinExistence type="predicted"/>
<reference evidence="2" key="1">
    <citation type="submission" date="2017-11" db="EMBL/GenBank/DDBJ databases">
        <authorList>
            <person name="Kuznetsova I."/>
            <person name="Sazanova A."/>
            <person name="Chirak E."/>
            <person name="Safronova V."/>
            <person name="Willems A."/>
        </authorList>
    </citation>
    <scope>NUCLEOTIDE SEQUENCE [LARGE SCALE GENOMIC DNA]</scope>
    <source>
        <strain evidence="2">CCBAU 03422</strain>
    </source>
</reference>
<protein>
    <submittedName>
        <fullName evidence="1">Uncharacterized protein</fullName>
    </submittedName>
</protein>
<dbReference type="AlphaFoldDB" id="A0A2P7AQN8"/>
<dbReference type="Proteomes" id="UP000241764">
    <property type="component" value="Unassembled WGS sequence"/>
</dbReference>